<dbReference type="AlphaFoldDB" id="A0A6B3QTY3"/>
<dbReference type="InterPro" id="IPR036388">
    <property type="entry name" value="WH-like_DNA-bd_sf"/>
</dbReference>
<name>A0A6B3QTY3_STRTE</name>
<dbReference type="RefSeq" id="WP_161378605.1">
    <property type="nucleotide sequence ID" value="NZ_JAAIFS010000005.1"/>
</dbReference>
<dbReference type="InterPro" id="IPR003265">
    <property type="entry name" value="HhH-GPD_domain"/>
</dbReference>
<dbReference type="FunFam" id="1.10.10.10:FF:000214">
    <property type="entry name" value="Methylated-DNA--protein-cysteine methyltransferase"/>
    <property type="match status" value="1"/>
</dbReference>
<keyword evidence="5 12" id="KW-0489">Methyltransferase</keyword>
<dbReference type="InterPro" id="IPR014048">
    <property type="entry name" value="MethylDNA_cys_MeTrfase_DNA-bd"/>
</dbReference>
<reference evidence="11 13" key="2">
    <citation type="submission" date="2024-10" db="EMBL/GenBank/DDBJ databases">
        <authorList>
            <person name="Wannawong T."/>
            <person name="Kuncharoen N."/>
            <person name="Mhuantong W."/>
        </authorList>
    </citation>
    <scope>NUCLEOTIDE SEQUENCE [LARGE SCALE GENOMIC DNA]</scope>
    <source>
        <strain evidence="11 13">CALK1-4</strain>
    </source>
</reference>
<dbReference type="PROSITE" id="PS00374">
    <property type="entry name" value="MGMT"/>
    <property type="match status" value="1"/>
</dbReference>
<dbReference type="Pfam" id="PF00730">
    <property type="entry name" value="HhH-GPD"/>
    <property type="match status" value="1"/>
</dbReference>
<comment type="catalytic activity">
    <reaction evidence="9">
        <text>a 6-O-methyl-2'-deoxyguanosine in DNA + L-cysteinyl-[protein] = S-methyl-L-cysteinyl-[protein] + a 2'-deoxyguanosine in DNA</text>
        <dbReference type="Rhea" id="RHEA:24000"/>
        <dbReference type="Rhea" id="RHEA-COMP:10131"/>
        <dbReference type="Rhea" id="RHEA-COMP:10132"/>
        <dbReference type="Rhea" id="RHEA-COMP:11367"/>
        <dbReference type="Rhea" id="RHEA-COMP:11368"/>
        <dbReference type="ChEBI" id="CHEBI:29950"/>
        <dbReference type="ChEBI" id="CHEBI:82612"/>
        <dbReference type="ChEBI" id="CHEBI:85445"/>
        <dbReference type="ChEBI" id="CHEBI:85448"/>
        <dbReference type="EC" id="2.1.1.63"/>
    </reaction>
</comment>
<evidence type="ECO:0000313" key="11">
    <source>
        <dbReference type="EMBL" id="MFI0576905.1"/>
    </source>
</evidence>
<dbReference type="GO" id="GO:0005737">
    <property type="term" value="C:cytoplasm"/>
    <property type="evidence" value="ECO:0007669"/>
    <property type="project" value="TreeGrafter"/>
</dbReference>
<organism evidence="12">
    <name type="scientific">Streptomyces tendae</name>
    <dbReference type="NCBI Taxonomy" id="1932"/>
    <lineage>
        <taxon>Bacteria</taxon>
        <taxon>Bacillati</taxon>
        <taxon>Actinomycetota</taxon>
        <taxon>Actinomycetes</taxon>
        <taxon>Kitasatosporales</taxon>
        <taxon>Streptomycetaceae</taxon>
        <taxon>Streptomyces</taxon>
    </lineage>
</organism>
<reference evidence="12" key="1">
    <citation type="journal article" date="2020" name="Microorganisms">
        <title>Isolation, Genomic and Metabolomic Characterization of Streptomyces tendae VITAKN with Quorum Sensing Inhibitory Activity from Southern India.</title>
        <authorList>
            <person name="Ishaque N.M."/>
            <person name="Burgsdorf I."/>
            <person name="Limlingan Malit J.J."/>
            <person name="Saha S."/>
            <person name="Teta R."/>
            <person name="Ewe D."/>
            <person name="Kannabiran K."/>
            <person name="Hrouzek P."/>
            <person name="Steindler L."/>
            <person name="Costantino V."/>
            <person name="Saurav K."/>
        </authorList>
    </citation>
    <scope>NUCLEOTIDE SEQUENCE</scope>
    <source>
        <strain evidence="12">VITAKN</strain>
    </source>
</reference>
<dbReference type="Gene3D" id="1.10.10.10">
    <property type="entry name" value="Winged helix-like DNA-binding domain superfamily/Winged helix DNA-binding domain"/>
    <property type="match status" value="1"/>
</dbReference>
<evidence type="ECO:0000256" key="8">
    <source>
        <dbReference type="ARBA" id="ARBA00023204"/>
    </source>
</evidence>
<dbReference type="EMBL" id="JAAIFS010000005">
    <property type="protein sequence ID" value="NEV89895.1"/>
    <property type="molecule type" value="Genomic_DNA"/>
</dbReference>
<evidence type="ECO:0000256" key="4">
    <source>
        <dbReference type="ARBA" id="ARBA00010817"/>
    </source>
</evidence>
<dbReference type="GO" id="GO:0032131">
    <property type="term" value="F:alkylated DNA binding"/>
    <property type="evidence" value="ECO:0007669"/>
    <property type="project" value="TreeGrafter"/>
</dbReference>
<dbReference type="SUPFAM" id="SSF46767">
    <property type="entry name" value="Methylated DNA-protein cysteine methyltransferase, C-terminal domain"/>
    <property type="match status" value="1"/>
</dbReference>
<keyword evidence="6 12" id="KW-0808">Transferase</keyword>
<dbReference type="Proteomes" id="UP001610810">
    <property type="component" value="Unassembled WGS sequence"/>
</dbReference>
<dbReference type="GO" id="GO:0006285">
    <property type="term" value="P:base-excision repair, AP site formation"/>
    <property type="evidence" value="ECO:0007669"/>
    <property type="project" value="TreeGrafter"/>
</dbReference>
<dbReference type="Gene3D" id="1.10.340.30">
    <property type="entry name" value="Hypothetical protein, domain 2"/>
    <property type="match status" value="1"/>
</dbReference>
<dbReference type="GO" id="GO:0006307">
    <property type="term" value="P:DNA alkylation repair"/>
    <property type="evidence" value="ECO:0007669"/>
    <property type="project" value="TreeGrafter"/>
</dbReference>
<dbReference type="CDD" id="cd00056">
    <property type="entry name" value="ENDO3c"/>
    <property type="match status" value="1"/>
</dbReference>
<dbReference type="SMART" id="SM00478">
    <property type="entry name" value="ENDO3c"/>
    <property type="match status" value="1"/>
</dbReference>
<dbReference type="InterPro" id="IPR011257">
    <property type="entry name" value="DNA_glycosylase"/>
</dbReference>
<evidence type="ECO:0000256" key="5">
    <source>
        <dbReference type="ARBA" id="ARBA00022603"/>
    </source>
</evidence>
<dbReference type="SUPFAM" id="SSF53155">
    <property type="entry name" value="Methylated DNA-protein cysteine methyltransferase domain"/>
    <property type="match status" value="1"/>
</dbReference>
<accession>A0A6B3QTY3</accession>
<dbReference type="PANTHER" id="PTHR43003:SF5">
    <property type="entry name" value="DNA-3-METHYLADENINE GLYCOSYLASE"/>
    <property type="match status" value="1"/>
</dbReference>
<comment type="catalytic activity">
    <reaction evidence="1">
        <text>Hydrolysis of alkylated DNA, releasing 3-methyladenine, 3-methylguanine, 7-methylguanine and 7-methyladenine.</text>
        <dbReference type="EC" id="3.2.2.21"/>
    </reaction>
</comment>
<evidence type="ECO:0000313" key="13">
    <source>
        <dbReference type="Proteomes" id="UP001610810"/>
    </source>
</evidence>
<evidence type="ECO:0000256" key="7">
    <source>
        <dbReference type="ARBA" id="ARBA00022763"/>
    </source>
</evidence>
<dbReference type="EMBL" id="JBIQWK010000015">
    <property type="protein sequence ID" value="MFI0576905.1"/>
    <property type="molecule type" value="Genomic_DNA"/>
</dbReference>
<dbReference type="InterPro" id="IPR051912">
    <property type="entry name" value="Alkylbase_DNA_Glycosylase/TA"/>
</dbReference>
<dbReference type="InterPro" id="IPR036217">
    <property type="entry name" value="MethylDNA_cys_MeTrfase_DNAb"/>
</dbReference>
<dbReference type="FunFam" id="1.10.340.30:FF:000004">
    <property type="entry name" value="DNA-3-methyladenine glycosylase II"/>
    <property type="match status" value="1"/>
</dbReference>
<evidence type="ECO:0000313" key="12">
    <source>
        <dbReference type="EMBL" id="NEV89895.1"/>
    </source>
</evidence>
<dbReference type="PANTHER" id="PTHR43003">
    <property type="entry name" value="DNA-3-METHYLADENINE GLYCOSYLASE"/>
    <property type="match status" value="1"/>
</dbReference>
<dbReference type="InterPro" id="IPR001497">
    <property type="entry name" value="MethylDNA_cys_MeTrfase_AS"/>
</dbReference>
<sequence>MNCGFTLFDTAVGTCGIAWSEHGVTCLQLPEADRARTHERLLSMVPGGLESTPPPHVRGAITAVVRHLRGEPGDLASVDLDMSRVPPFRRRVYDTARAIPAGETLTYAAVAERMGKPGAARAVGQALARNPFALIVPCHRVVAAGGKPGGFSASGGVTTKLGLLAIERAGAQRPAGAGGPAGAYPFDPVTAVAYLRASDPALAGLIDSTGPFAMPLNEAASVFGALAEAVVYQQLSNKAAATIHRRVRALFPDSSEGLLPEQILGASDEQLRSAGLSRPKLASLRDLAHKVDAGVLPELEAIRGMDDEAVIQCLSSVRGIGRWTAQMFLMFRLGRPDVLPVDDYGIRNGFSIAFGKAALAGREEIEARGARWRPFRTVACWYLWEAVERTKQGSSA</sequence>
<dbReference type="InterPro" id="IPR036631">
    <property type="entry name" value="MGMT_N_sf"/>
</dbReference>
<dbReference type="EC" id="2.1.1.63" evidence="12"/>
<dbReference type="Pfam" id="PF01035">
    <property type="entry name" value="DNA_binding_1"/>
    <property type="match status" value="1"/>
</dbReference>
<dbReference type="GO" id="GO:0008725">
    <property type="term" value="F:DNA-3-methyladenine glycosylase activity"/>
    <property type="evidence" value="ECO:0007669"/>
    <property type="project" value="TreeGrafter"/>
</dbReference>
<comment type="similarity">
    <text evidence="3">Belongs to the MGMT family.</text>
</comment>
<protein>
    <submittedName>
        <fullName evidence="12">Methylated-DNA--[protein]-cysteine S-methyltransferase</fullName>
        <ecNumber evidence="12">2.1.1.63</ecNumber>
    </submittedName>
</protein>
<dbReference type="Gene3D" id="1.10.1670.40">
    <property type="match status" value="1"/>
</dbReference>
<evidence type="ECO:0000256" key="6">
    <source>
        <dbReference type="ARBA" id="ARBA00022679"/>
    </source>
</evidence>
<dbReference type="CDD" id="cd06445">
    <property type="entry name" value="ATase"/>
    <property type="match status" value="1"/>
</dbReference>
<proteinExistence type="inferred from homology"/>
<evidence type="ECO:0000256" key="1">
    <source>
        <dbReference type="ARBA" id="ARBA00000086"/>
    </source>
</evidence>
<evidence type="ECO:0000256" key="2">
    <source>
        <dbReference type="ARBA" id="ARBA00001286"/>
    </source>
</evidence>
<gene>
    <name evidence="11" type="ORF">ACH3YB_35340</name>
    <name evidence="12" type="ORF">GUR47_25035</name>
</gene>
<comment type="catalytic activity">
    <reaction evidence="2">
        <text>a 4-O-methyl-thymidine in DNA + L-cysteinyl-[protein] = a thymidine in DNA + S-methyl-L-cysteinyl-[protein]</text>
        <dbReference type="Rhea" id="RHEA:53428"/>
        <dbReference type="Rhea" id="RHEA-COMP:10131"/>
        <dbReference type="Rhea" id="RHEA-COMP:10132"/>
        <dbReference type="Rhea" id="RHEA-COMP:13555"/>
        <dbReference type="Rhea" id="RHEA-COMP:13556"/>
        <dbReference type="ChEBI" id="CHEBI:29950"/>
        <dbReference type="ChEBI" id="CHEBI:82612"/>
        <dbReference type="ChEBI" id="CHEBI:137386"/>
        <dbReference type="ChEBI" id="CHEBI:137387"/>
        <dbReference type="EC" id="2.1.1.63"/>
    </reaction>
</comment>
<evidence type="ECO:0000259" key="10">
    <source>
        <dbReference type="SMART" id="SM00478"/>
    </source>
</evidence>
<comment type="similarity">
    <text evidence="4">Belongs to the alkylbase DNA glycosidase AlkA family.</text>
</comment>
<dbReference type="GO" id="GO:0043916">
    <property type="term" value="F:DNA-7-methylguanine glycosylase activity"/>
    <property type="evidence" value="ECO:0007669"/>
    <property type="project" value="TreeGrafter"/>
</dbReference>
<evidence type="ECO:0000256" key="3">
    <source>
        <dbReference type="ARBA" id="ARBA00008711"/>
    </source>
</evidence>
<keyword evidence="8" id="KW-0234">DNA repair</keyword>
<dbReference type="GO" id="GO:0032259">
    <property type="term" value="P:methylation"/>
    <property type="evidence" value="ECO:0007669"/>
    <property type="project" value="UniProtKB-KW"/>
</dbReference>
<dbReference type="NCBIfam" id="TIGR00589">
    <property type="entry name" value="ogt"/>
    <property type="match status" value="1"/>
</dbReference>
<keyword evidence="13" id="KW-1185">Reference proteome</keyword>
<comment type="caution">
    <text evidence="12">The sequence shown here is derived from an EMBL/GenBank/DDBJ whole genome shotgun (WGS) entry which is preliminary data.</text>
</comment>
<dbReference type="GO" id="GO:0032993">
    <property type="term" value="C:protein-DNA complex"/>
    <property type="evidence" value="ECO:0007669"/>
    <property type="project" value="TreeGrafter"/>
</dbReference>
<dbReference type="GO" id="GO:0003908">
    <property type="term" value="F:methylated-DNA-[protein]-cysteine S-methyltransferase activity"/>
    <property type="evidence" value="ECO:0007669"/>
    <property type="project" value="UniProtKB-EC"/>
</dbReference>
<evidence type="ECO:0000256" key="9">
    <source>
        <dbReference type="ARBA" id="ARBA00049348"/>
    </source>
</evidence>
<dbReference type="SUPFAM" id="SSF48150">
    <property type="entry name" value="DNA-glycosylase"/>
    <property type="match status" value="1"/>
</dbReference>
<feature type="domain" description="HhH-GPD" evidence="10">
    <location>
        <begin position="231"/>
        <end position="392"/>
    </location>
</feature>
<keyword evidence="7" id="KW-0227">DNA damage</keyword>